<protein>
    <submittedName>
        <fullName evidence="1">Uncharacterized protein</fullName>
    </submittedName>
</protein>
<comment type="caution">
    <text evidence="1">The sequence shown here is derived from an EMBL/GenBank/DDBJ whole genome shotgun (WGS) entry which is preliminary data.</text>
</comment>
<evidence type="ECO:0000313" key="2">
    <source>
        <dbReference type="Proteomes" id="UP000027661"/>
    </source>
</evidence>
<evidence type="ECO:0000313" key="1">
    <source>
        <dbReference type="EMBL" id="KDS53564.1"/>
    </source>
</evidence>
<organism evidence="1 2">
    <name type="scientific">Phocaeicola vulgatus str. 3975 RP4</name>
    <dbReference type="NCBI Taxonomy" id="1339352"/>
    <lineage>
        <taxon>Bacteria</taxon>
        <taxon>Pseudomonadati</taxon>
        <taxon>Bacteroidota</taxon>
        <taxon>Bacteroidia</taxon>
        <taxon>Bacteroidales</taxon>
        <taxon>Bacteroidaceae</taxon>
        <taxon>Phocaeicola</taxon>
    </lineage>
</organism>
<dbReference type="Proteomes" id="UP000027661">
    <property type="component" value="Unassembled WGS sequence"/>
</dbReference>
<dbReference type="AlphaFoldDB" id="A0A069SPI8"/>
<proteinExistence type="predicted"/>
<name>A0A069SPI8_PHOVU</name>
<sequence length="38" mass="4459">MNFVDGWSGADVLNSFHACLSFLKHPYIIRCFKDDRRV</sequence>
<dbReference type="EMBL" id="JNHM01000029">
    <property type="protein sequence ID" value="KDS53564.1"/>
    <property type="molecule type" value="Genomic_DNA"/>
</dbReference>
<accession>A0A069SPI8</accession>
<dbReference type="PATRIC" id="fig|1339352.3.peg.2351"/>
<reference evidence="1 2" key="1">
    <citation type="submission" date="2014-04" db="EMBL/GenBank/DDBJ databases">
        <authorList>
            <person name="Sears C."/>
            <person name="Carroll K."/>
            <person name="Sack B.R."/>
            <person name="Qadri F."/>
            <person name="Myers L.L."/>
            <person name="Chung G.-T."/>
            <person name="Escheverria P."/>
            <person name="Fraser C.M."/>
            <person name="Sadzewicz L."/>
            <person name="Shefchek K.A."/>
            <person name="Tallon L."/>
            <person name="Das S.P."/>
            <person name="Daugherty S."/>
            <person name="Mongodin E.F."/>
        </authorList>
    </citation>
    <scope>NUCLEOTIDE SEQUENCE [LARGE SCALE GENOMIC DNA]</scope>
    <source>
        <strain evidence="1 2">3975 RP4</strain>
    </source>
</reference>
<gene>
    <name evidence="1" type="ORF">M099_2446</name>
</gene>